<evidence type="ECO:0000313" key="1">
    <source>
        <dbReference type="EMBL" id="ACS43657.1"/>
    </source>
</evidence>
<geneLocation type="plasmid" evidence="1 2">
    <name>megaplasmid</name>
</geneLocation>
<proteinExistence type="predicted"/>
<dbReference type="EMBL" id="CP001511">
    <property type="protein sequence ID" value="ACS43657.1"/>
    <property type="molecule type" value="Genomic_DNA"/>
</dbReference>
<organism evidence="1 2">
    <name type="scientific">Methylorubrum extorquens (strain ATCC 14718 / DSM 1338 / JCM 2805 / NCIMB 9133 / AM1)</name>
    <name type="common">Methylobacterium extorquens</name>
    <dbReference type="NCBI Taxonomy" id="272630"/>
    <lineage>
        <taxon>Bacteria</taxon>
        <taxon>Pseudomonadati</taxon>
        <taxon>Pseudomonadota</taxon>
        <taxon>Alphaproteobacteria</taxon>
        <taxon>Hyphomicrobiales</taxon>
        <taxon>Methylobacteriaceae</taxon>
        <taxon>Methylorubrum</taxon>
    </lineage>
</organism>
<sequence length="342" mass="38722">MLADDVVQRLRSADPNQNAVCRAFAEHVARAQRFVLTTEALGMTQTLAYGRPTTLISAMGSIRSPYPLTWFEHAQDDVDEARRRYDGDDPRPLSAHESCIRRTGILVQTLGSERAYRAMPVVQFADGRMRLMLHCGTADFGDDPLPPGPCVTGYSELRQQDWYRETGHTEIGRRMARYLADDAEREAHMAFLGRFDYAVMPMTAEVLRARGLPPDIVTGLPSAGEDVNFALWAVREVAKNLVILNLRNGVEIRDVSGDERAARLRRRLGRPPLLDHKVLTLRMPRHVVRLGEERGGDGDAEMQAHWVRGHLKVRRTGIYWWSHHFRGDPSLGMADKTYVMRP</sequence>
<accession>C5B5C5</accession>
<gene>
    <name evidence="1" type="ordered locus">MexAM1_META2p0819</name>
</gene>
<protein>
    <submittedName>
        <fullName evidence="1">Uncharacterized protein</fullName>
    </submittedName>
</protein>
<dbReference type="KEGG" id="mea:Mex_2p0819"/>
<evidence type="ECO:0000313" key="2">
    <source>
        <dbReference type="Proteomes" id="UP000009081"/>
    </source>
</evidence>
<reference evidence="1 2" key="1">
    <citation type="journal article" date="2009" name="PLoS ONE">
        <title>Methylobacterium genome sequences: a reference blueprint to investigate microbial metabolism of C1 compounds from natural and industrial sources.</title>
        <authorList>
            <person name="Vuilleumier S."/>
            <person name="Chistoserdova L."/>
            <person name="Lee M.-C."/>
            <person name="Bringel F."/>
            <person name="Lajus A."/>
            <person name="Zhou Y."/>
            <person name="Gourion B."/>
            <person name="Barbe V."/>
            <person name="Chang J."/>
            <person name="Cruveiller S."/>
            <person name="Dossat C."/>
            <person name="Gillett W."/>
            <person name="Gruffaz C."/>
            <person name="Haugen E."/>
            <person name="Hourcade E."/>
            <person name="Levy R."/>
            <person name="Mangenot S."/>
            <person name="Muller E."/>
            <person name="Nadalig T."/>
            <person name="Pagni M."/>
            <person name="Penny C."/>
            <person name="Peyraud R."/>
            <person name="Robinson D.G."/>
            <person name="Roche D."/>
            <person name="Rouy Z."/>
            <person name="Saenampechek C."/>
            <person name="Salvignol G."/>
            <person name="Vallenet D."/>
            <person name="Wu Z."/>
            <person name="Marx C.J."/>
            <person name="Vorholt J.A."/>
            <person name="Olson M.V."/>
            <person name="Kaul R."/>
            <person name="Weissenbach J."/>
            <person name="Medigue C."/>
            <person name="Lidstrom M.E."/>
        </authorList>
    </citation>
    <scope>NUCLEOTIDE SEQUENCE [LARGE SCALE GENOMIC DNA]</scope>
    <source>
        <strain evidence="2">ATCC 14718 / DSM 1338 / JCM 2805 / NCIMB 9133 / AM1</strain>
    </source>
</reference>
<dbReference type="RefSeq" id="WP_012754094.1">
    <property type="nucleotide sequence ID" value="NC_012811.1"/>
</dbReference>
<keyword evidence="1" id="KW-0614">Plasmid</keyword>
<dbReference type="Proteomes" id="UP000009081">
    <property type="component" value="Plasmid megaplasmid"/>
</dbReference>
<keyword evidence="2" id="KW-1185">Reference proteome</keyword>
<dbReference type="OrthoDB" id="8450982at2"/>
<name>C5B5C5_METEA</name>
<dbReference type="HOGENOM" id="CLU_810884_0_0_5"/>
<dbReference type="AlphaFoldDB" id="C5B5C5"/>